<proteinExistence type="predicted"/>
<dbReference type="EMBL" id="CAJVPP010002461">
    <property type="protein sequence ID" value="CAG8600855.1"/>
    <property type="molecule type" value="Genomic_DNA"/>
</dbReference>
<reference evidence="1" key="1">
    <citation type="submission" date="2021-06" db="EMBL/GenBank/DDBJ databases">
        <authorList>
            <person name="Kallberg Y."/>
            <person name="Tangrot J."/>
            <person name="Rosling A."/>
        </authorList>
    </citation>
    <scope>NUCLEOTIDE SEQUENCE</scope>
    <source>
        <strain evidence="1">87-6 pot B 2015</strain>
    </source>
</reference>
<dbReference type="AlphaFoldDB" id="A0A9N9CEQ2"/>
<comment type="caution">
    <text evidence="1">The sequence shown here is derived from an EMBL/GenBank/DDBJ whole genome shotgun (WGS) entry which is preliminary data.</text>
</comment>
<dbReference type="Proteomes" id="UP000789375">
    <property type="component" value="Unassembled WGS sequence"/>
</dbReference>
<gene>
    <name evidence="1" type="ORF">FMOSSE_LOCUS8940</name>
</gene>
<sequence length="44" mass="5358">MFLDDQLFFVRIQRRGYSPFTKTKYFSLGSDKSRRQYFLVSLNT</sequence>
<evidence type="ECO:0000313" key="1">
    <source>
        <dbReference type="EMBL" id="CAG8600855.1"/>
    </source>
</evidence>
<keyword evidence="2" id="KW-1185">Reference proteome</keyword>
<protein>
    <submittedName>
        <fullName evidence="1">14782_t:CDS:1</fullName>
    </submittedName>
</protein>
<organism evidence="1 2">
    <name type="scientific">Funneliformis mosseae</name>
    <name type="common">Endomycorrhizal fungus</name>
    <name type="synonym">Glomus mosseae</name>
    <dbReference type="NCBI Taxonomy" id="27381"/>
    <lineage>
        <taxon>Eukaryota</taxon>
        <taxon>Fungi</taxon>
        <taxon>Fungi incertae sedis</taxon>
        <taxon>Mucoromycota</taxon>
        <taxon>Glomeromycotina</taxon>
        <taxon>Glomeromycetes</taxon>
        <taxon>Glomerales</taxon>
        <taxon>Glomeraceae</taxon>
        <taxon>Funneliformis</taxon>
    </lineage>
</organism>
<name>A0A9N9CEQ2_FUNMO</name>
<accession>A0A9N9CEQ2</accession>
<evidence type="ECO:0000313" key="2">
    <source>
        <dbReference type="Proteomes" id="UP000789375"/>
    </source>
</evidence>